<accession>A0ABR4KLE6</accession>
<evidence type="ECO:0000313" key="5">
    <source>
        <dbReference type="Proteomes" id="UP001610444"/>
    </source>
</evidence>
<dbReference type="RefSeq" id="XP_070900747.1">
    <property type="nucleotide sequence ID" value="XM_071049303.1"/>
</dbReference>
<feature type="compositionally biased region" description="Polar residues" evidence="2">
    <location>
        <begin position="135"/>
        <end position="151"/>
    </location>
</feature>
<keyword evidence="1" id="KW-0862">Zinc</keyword>
<evidence type="ECO:0000256" key="2">
    <source>
        <dbReference type="SAM" id="MobiDB-lite"/>
    </source>
</evidence>
<feature type="region of interest" description="Disordered" evidence="2">
    <location>
        <begin position="132"/>
        <end position="222"/>
    </location>
</feature>
<gene>
    <name evidence="4" type="ORF">BJX68DRAFT_51206</name>
</gene>
<dbReference type="EMBL" id="JBFXLR010000014">
    <property type="protein sequence ID" value="KAL2853106.1"/>
    <property type="molecule type" value="Genomic_DNA"/>
</dbReference>
<feature type="region of interest" description="Disordered" evidence="2">
    <location>
        <begin position="1"/>
        <end position="20"/>
    </location>
</feature>
<dbReference type="SMART" id="SM00355">
    <property type="entry name" value="ZnF_C2H2"/>
    <property type="match status" value="3"/>
</dbReference>
<evidence type="ECO:0000313" key="4">
    <source>
        <dbReference type="EMBL" id="KAL2853106.1"/>
    </source>
</evidence>
<proteinExistence type="predicted"/>
<organism evidence="4 5">
    <name type="scientific">Aspergillus pseudodeflectus</name>
    <dbReference type="NCBI Taxonomy" id="176178"/>
    <lineage>
        <taxon>Eukaryota</taxon>
        <taxon>Fungi</taxon>
        <taxon>Dikarya</taxon>
        <taxon>Ascomycota</taxon>
        <taxon>Pezizomycotina</taxon>
        <taxon>Eurotiomycetes</taxon>
        <taxon>Eurotiomycetidae</taxon>
        <taxon>Eurotiales</taxon>
        <taxon>Aspergillaceae</taxon>
        <taxon>Aspergillus</taxon>
        <taxon>Aspergillus subgen. Nidulantes</taxon>
    </lineage>
</organism>
<keyword evidence="5" id="KW-1185">Reference proteome</keyword>
<keyword evidence="1" id="KW-0479">Metal-binding</keyword>
<dbReference type="InterPro" id="IPR013087">
    <property type="entry name" value="Znf_C2H2_type"/>
</dbReference>
<feature type="compositionally biased region" description="Low complexity" evidence="2">
    <location>
        <begin position="190"/>
        <end position="213"/>
    </location>
</feature>
<evidence type="ECO:0000259" key="3">
    <source>
        <dbReference type="PROSITE" id="PS50157"/>
    </source>
</evidence>
<keyword evidence="1" id="KW-0863">Zinc-finger</keyword>
<comment type="caution">
    <text evidence="4">The sequence shown here is derived from an EMBL/GenBank/DDBJ whole genome shotgun (WGS) entry which is preliminary data.</text>
</comment>
<dbReference type="PROSITE" id="PS50157">
    <property type="entry name" value="ZINC_FINGER_C2H2_2"/>
    <property type="match status" value="1"/>
</dbReference>
<feature type="compositionally biased region" description="Low complexity" evidence="2">
    <location>
        <begin position="152"/>
        <end position="164"/>
    </location>
</feature>
<protein>
    <recommendedName>
        <fullName evidence="3">C2H2-type domain-containing protein</fullName>
    </recommendedName>
</protein>
<reference evidence="4 5" key="1">
    <citation type="submission" date="2024-07" db="EMBL/GenBank/DDBJ databases">
        <title>Section-level genome sequencing and comparative genomics of Aspergillus sections Usti and Cavernicolus.</title>
        <authorList>
            <consortium name="Lawrence Berkeley National Laboratory"/>
            <person name="Nybo J.L."/>
            <person name="Vesth T.C."/>
            <person name="Theobald S."/>
            <person name="Frisvad J.C."/>
            <person name="Larsen T.O."/>
            <person name="Kjaerboelling I."/>
            <person name="Rothschild-Mancinelli K."/>
            <person name="Lyhne E.K."/>
            <person name="Kogle M.E."/>
            <person name="Barry K."/>
            <person name="Clum A."/>
            <person name="Na H."/>
            <person name="Ledsgaard L."/>
            <person name="Lin J."/>
            <person name="Lipzen A."/>
            <person name="Kuo A."/>
            <person name="Riley R."/>
            <person name="Mondo S."/>
            <person name="LaButti K."/>
            <person name="Haridas S."/>
            <person name="Pangalinan J."/>
            <person name="Salamov A.A."/>
            <person name="Simmons B.A."/>
            <person name="Magnuson J.K."/>
            <person name="Chen J."/>
            <person name="Drula E."/>
            <person name="Henrissat B."/>
            <person name="Wiebenga A."/>
            <person name="Lubbers R.J."/>
            <person name="Gomes A.C."/>
            <person name="Macurrencykelacurrency M.R."/>
            <person name="Stajich J."/>
            <person name="Grigoriev I.V."/>
            <person name="Mortensen U.H."/>
            <person name="De vries R.P."/>
            <person name="Baker S.E."/>
            <person name="Andersen M.R."/>
        </authorList>
    </citation>
    <scope>NUCLEOTIDE SEQUENCE [LARGE SCALE GENOMIC DNA]</scope>
    <source>
        <strain evidence="4 5">CBS 756.74</strain>
    </source>
</reference>
<evidence type="ECO:0000256" key="1">
    <source>
        <dbReference type="PROSITE-ProRule" id="PRU00042"/>
    </source>
</evidence>
<sequence>MLVATPRSNGLHGHHDIREQRAWKMEDDRARRNRYSTYSIPTSTSPVPPSATANMDNLLLADSDPNSLLYASPASFAPMHNHPHHHHHQQQDIQMPDYLSVYPQLDPTGYYGASAGVQPYLSTPNYYATTTPNPQSTWLQHPSQASSSRINSQPQLYQSSSSLPAGGTGHTSPAPSTFDYDLDYDPPSPSHTSSIPTRHPSTSSTHSQSNTNSKDLSLYGTPHPTQPNTWSCAYPGCTSPALFRRGCDLRKHYNRHRKHLFCRVEGCPQANSSNPGAGFSSKKDRDRHEAKHNPGIRCEWAEEGCTRVFSRVDNMKDHVRRIHARVN</sequence>
<feature type="domain" description="C2H2-type" evidence="3">
    <location>
        <begin position="296"/>
        <end position="327"/>
    </location>
</feature>
<dbReference type="Proteomes" id="UP001610444">
    <property type="component" value="Unassembled WGS sequence"/>
</dbReference>
<name>A0ABR4KLE6_9EURO</name>
<feature type="compositionally biased region" description="Basic and acidic residues" evidence="2">
    <location>
        <begin position="281"/>
        <end position="290"/>
    </location>
</feature>
<feature type="region of interest" description="Disordered" evidence="2">
    <location>
        <begin position="271"/>
        <end position="290"/>
    </location>
</feature>
<dbReference type="GeneID" id="98164467"/>
<dbReference type="Gene3D" id="3.30.160.60">
    <property type="entry name" value="Classic Zinc Finger"/>
    <property type="match status" value="1"/>
</dbReference>